<evidence type="ECO:0000259" key="10">
    <source>
        <dbReference type="PROSITE" id="PS50835"/>
    </source>
</evidence>
<organism evidence="11 12">
    <name type="scientific">Neogobius melanostomus</name>
    <name type="common">round goby</name>
    <dbReference type="NCBI Taxonomy" id="47308"/>
    <lineage>
        <taxon>Eukaryota</taxon>
        <taxon>Metazoa</taxon>
        <taxon>Chordata</taxon>
        <taxon>Craniata</taxon>
        <taxon>Vertebrata</taxon>
        <taxon>Euteleostomi</taxon>
        <taxon>Actinopterygii</taxon>
        <taxon>Neopterygii</taxon>
        <taxon>Teleostei</taxon>
        <taxon>Neoteleostei</taxon>
        <taxon>Acanthomorphata</taxon>
        <taxon>Gobiaria</taxon>
        <taxon>Gobiiformes</taxon>
        <taxon>Gobioidei</taxon>
        <taxon>Gobiidae</taxon>
        <taxon>Benthophilinae</taxon>
        <taxon>Neogobiini</taxon>
        <taxon>Neogobius</taxon>
    </lineage>
</organism>
<dbReference type="InterPro" id="IPR003598">
    <property type="entry name" value="Ig_sub2"/>
</dbReference>
<dbReference type="Ensembl" id="ENSNMLT00000004609.1">
    <property type="protein sequence ID" value="ENSNMLP00000004021.1"/>
    <property type="gene ID" value="ENSNMLG00000002957.1"/>
</dbReference>
<evidence type="ECO:0000313" key="12">
    <source>
        <dbReference type="Proteomes" id="UP000694523"/>
    </source>
</evidence>
<sequence length="244" mass="27227">MWTTASVMVLIICSTGKIHQFYAKLAIITTKQDIQVGEEILLLCKASGEGDMTWHKDGEEIDVEGRVSQVDETSSKLHINKASLQDAGRYICKCEFESGHIDEAQTLLFIYEGPSFGNTTSYHEFLEGTDGVVPCLVSGQPVVDVVWLRDKQEISINSERRVWQKDNTLFIGTVKREDAGTYVCQAQIRGRQIFRLLSVSVVINAPPKVHLKEEVKKVMAGPQANESLLCLVDGIPKPNITWTM</sequence>
<dbReference type="InterPro" id="IPR009138">
    <property type="entry name" value="Neural_cell_adh"/>
</dbReference>
<evidence type="ECO:0000256" key="6">
    <source>
        <dbReference type="ARBA" id="ARBA00023136"/>
    </source>
</evidence>
<keyword evidence="7" id="KW-1015">Disulfide bond</keyword>
<accession>A0A8C6SD72</accession>
<dbReference type="InterPro" id="IPR013098">
    <property type="entry name" value="Ig_I-set"/>
</dbReference>
<evidence type="ECO:0000256" key="3">
    <source>
        <dbReference type="ARBA" id="ARBA00022729"/>
    </source>
</evidence>
<dbReference type="InterPro" id="IPR036179">
    <property type="entry name" value="Ig-like_dom_sf"/>
</dbReference>
<dbReference type="SUPFAM" id="SSF48726">
    <property type="entry name" value="Immunoglobulin"/>
    <property type="match status" value="2"/>
</dbReference>
<keyword evidence="4" id="KW-0677">Repeat</keyword>
<keyword evidence="8" id="KW-0325">Glycoprotein</keyword>
<evidence type="ECO:0000256" key="8">
    <source>
        <dbReference type="ARBA" id="ARBA00023180"/>
    </source>
</evidence>
<dbReference type="InterPro" id="IPR013783">
    <property type="entry name" value="Ig-like_fold"/>
</dbReference>
<reference evidence="11" key="1">
    <citation type="submission" date="2025-08" db="UniProtKB">
        <authorList>
            <consortium name="Ensembl"/>
        </authorList>
    </citation>
    <scope>IDENTIFICATION</scope>
</reference>
<dbReference type="CDD" id="cd00096">
    <property type="entry name" value="Ig"/>
    <property type="match status" value="1"/>
</dbReference>
<evidence type="ECO:0000256" key="7">
    <source>
        <dbReference type="ARBA" id="ARBA00023157"/>
    </source>
</evidence>
<dbReference type="InterPro" id="IPR051170">
    <property type="entry name" value="Neural/epithelial_adhesion"/>
</dbReference>
<keyword evidence="6" id="KW-0472">Membrane</keyword>
<dbReference type="InterPro" id="IPR007110">
    <property type="entry name" value="Ig-like_dom"/>
</dbReference>
<keyword evidence="5" id="KW-1133">Transmembrane helix</keyword>
<evidence type="ECO:0000256" key="4">
    <source>
        <dbReference type="ARBA" id="ARBA00022737"/>
    </source>
</evidence>
<dbReference type="GO" id="GO:0005886">
    <property type="term" value="C:plasma membrane"/>
    <property type="evidence" value="ECO:0007669"/>
    <property type="project" value="UniProtKB-ARBA"/>
</dbReference>
<evidence type="ECO:0000256" key="1">
    <source>
        <dbReference type="ARBA" id="ARBA00004167"/>
    </source>
</evidence>
<dbReference type="Proteomes" id="UP000694523">
    <property type="component" value="Unplaced"/>
</dbReference>
<dbReference type="SMART" id="SM00409">
    <property type="entry name" value="IG"/>
    <property type="match status" value="2"/>
</dbReference>
<reference evidence="11" key="2">
    <citation type="submission" date="2025-09" db="UniProtKB">
        <authorList>
            <consortium name="Ensembl"/>
        </authorList>
    </citation>
    <scope>IDENTIFICATION</scope>
</reference>
<keyword evidence="12" id="KW-1185">Reference proteome</keyword>
<evidence type="ECO:0000256" key="5">
    <source>
        <dbReference type="ARBA" id="ARBA00022989"/>
    </source>
</evidence>
<name>A0A8C6SD72_9GOBI</name>
<dbReference type="SMART" id="SM00408">
    <property type="entry name" value="IGc2"/>
    <property type="match status" value="2"/>
</dbReference>
<evidence type="ECO:0000256" key="9">
    <source>
        <dbReference type="ARBA" id="ARBA00023319"/>
    </source>
</evidence>
<proteinExistence type="predicted"/>
<keyword evidence="2" id="KW-0812">Transmembrane</keyword>
<evidence type="ECO:0000256" key="2">
    <source>
        <dbReference type="ARBA" id="ARBA00022692"/>
    </source>
</evidence>
<dbReference type="Pfam" id="PF07679">
    <property type="entry name" value="I-set"/>
    <property type="match status" value="2"/>
</dbReference>
<dbReference type="PRINTS" id="PR01838">
    <property type="entry name" value="NCAMFAMILY"/>
</dbReference>
<dbReference type="PANTHER" id="PTHR12231">
    <property type="entry name" value="CTX-RELATED TYPE I TRANSMEMBRANE PROTEIN"/>
    <property type="match status" value="1"/>
</dbReference>
<feature type="domain" description="Ig-like" evidence="10">
    <location>
        <begin position="114"/>
        <end position="200"/>
    </location>
</feature>
<evidence type="ECO:0000313" key="11">
    <source>
        <dbReference type="Ensembl" id="ENSNMLP00000004021.1"/>
    </source>
</evidence>
<dbReference type="PROSITE" id="PS50835">
    <property type="entry name" value="IG_LIKE"/>
    <property type="match status" value="3"/>
</dbReference>
<comment type="subcellular location">
    <subcellularLocation>
        <location evidence="1">Membrane</location>
        <topology evidence="1">Single-pass membrane protein</topology>
    </subcellularLocation>
</comment>
<feature type="domain" description="Ig-like" evidence="10">
    <location>
        <begin position="23"/>
        <end position="108"/>
    </location>
</feature>
<keyword evidence="9" id="KW-0393">Immunoglobulin domain</keyword>
<dbReference type="GO" id="GO:0007155">
    <property type="term" value="P:cell adhesion"/>
    <property type="evidence" value="ECO:0007669"/>
    <property type="project" value="InterPro"/>
</dbReference>
<keyword evidence="3" id="KW-0732">Signal</keyword>
<dbReference type="PANTHER" id="PTHR12231:SF253">
    <property type="entry name" value="DPR-INTERACTING PROTEIN ETA, ISOFORM B-RELATED"/>
    <property type="match status" value="1"/>
</dbReference>
<dbReference type="Gene3D" id="2.60.40.10">
    <property type="entry name" value="Immunoglobulins"/>
    <property type="match status" value="2"/>
</dbReference>
<dbReference type="AlphaFoldDB" id="A0A8C6SD72"/>
<dbReference type="InterPro" id="IPR003599">
    <property type="entry name" value="Ig_sub"/>
</dbReference>
<protein>
    <recommendedName>
        <fullName evidence="10">Ig-like domain-containing protein</fullName>
    </recommendedName>
</protein>
<feature type="domain" description="Ig-like" evidence="10">
    <location>
        <begin position="207"/>
        <end position="244"/>
    </location>
</feature>